<evidence type="ECO:0000256" key="5">
    <source>
        <dbReference type="ARBA" id="ARBA00022801"/>
    </source>
</evidence>
<keyword evidence="3" id="KW-0964">Secreted</keyword>
<reference evidence="9 10" key="1">
    <citation type="submission" date="2019-08" db="EMBL/GenBank/DDBJ databases">
        <title>Draft genome sequences of two oriental melons (Cucumis melo L. var makuwa).</title>
        <authorList>
            <person name="Kwon S.-Y."/>
        </authorList>
    </citation>
    <scope>NUCLEOTIDE SEQUENCE [LARGE SCALE GENOMIC DNA]</scope>
    <source>
        <strain evidence="10">cv. Chang Bougi</strain>
        <tissue evidence="9">Leaf</tissue>
    </source>
</reference>
<dbReference type="Pfam" id="PF00657">
    <property type="entry name" value="Lipase_GDSL"/>
    <property type="match status" value="1"/>
</dbReference>
<dbReference type="Proteomes" id="UP000321947">
    <property type="component" value="Unassembled WGS sequence"/>
</dbReference>
<dbReference type="InterPro" id="IPR001087">
    <property type="entry name" value="GDSL"/>
</dbReference>
<evidence type="ECO:0000256" key="6">
    <source>
        <dbReference type="ARBA" id="ARBA00022963"/>
    </source>
</evidence>
<dbReference type="GO" id="GO:0016788">
    <property type="term" value="F:hydrolase activity, acting on ester bonds"/>
    <property type="evidence" value="ECO:0007669"/>
    <property type="project" value="InterPro"/>
</dbReference>
<dbReference type="PANTHER" id="PTHR45650:SF3">
    <property type="entry name" value="OS01G0748500 PROTEIN"/>
    <property type="match status" value="1"/>
</dbReference>
<keyword evidence="6" id="KW-0442">Lipid degradation</keyword>
<evidence type="ECO:0000256" key="1">
    <source>
        <dbReference type="ARBA" id="ARBA00004613"/>
    </source>
</evidence>
<keyword evidence="4 8" id="KW-0732">Signal</keyword>
<evidence type="ECO:0000256" key="8">
    <source>
        <dbReference type="SAM" id="SignalP"/>
    </source>
</evidence>
<dbReference type="GO" id="GO:0005576">
    <property type="term" value="C:extracellular region"/>
    <property type="evidence" value="ECO:0007669"/>
    <property type="project" value="UniProtKB-SubCell"/>
</dbReference>
<dbReference type="AlphaFoldDB" id="A0A5D3DXP8"/>
<dbReference type="InterPro" id="IPR035669">
    <property type="entry name" value="SGNH_plant_lipase-like"/>
</dbReference>
<protein>
    <submittedName>
        <fullName evidence="9">GDSL esterase/lipase</fullName>
    </submittedName>
</protein>
<keyword evidence="7" id="KW-0443">Lipid metabolism</keyword>
<comment type="similarity">
    <text evidence="2">Belongs to the 'GDSL' lipolytic enzyme family.</text>
</comment>
<evidence type="ECO:0000256" key="7">
    <source>
        <dbReference type="ARBA" id="ARBA00023098"/>
    </source>
</evidence>
<gene>
    <name evidence="9" type="ORF">E5676_scaffold165G00210</name>
</gene>
<comment type="subcellular location">
    <subcellularLocation>
        <location evidence="1">Secreted</location>
    </subcellularLocation>
</comment>
<dbReference type="EMBL" id="SSTD01002069">
    <property type="protein sequence ID" value="TYK28657.1"/>
    <property type="molecule type" value="Genomic_DNA"/>
</dbReference>
<dbReference type="SUPFAM" id="SSF52266">
    <property type="entry name" value="SGNH hydrolase"/>
    <property type="match status" value="1"/>
</dbReference>
<proteinExistence type="inferred from homology"/>
<name>A0A5D3DXP8_CUCMM</name>
<dbReference type="Gene3D" id="3.40.50.1110">
    <property type="entry name" value="SGNH hydrolase"/>
    <property type="match status" value="1"/>
</dbReference>
<evidence type="ECO:0000313" key="9">
    <source>
        <dbReference type="EMBL" id="TYK28657.1"/>
    </source>
</evidence>
<feature type="chain" id="PRO_5022891698" evidence="8">
    <location>
        <begin position="30"/>
        <end position="368"/>
    </location>
</feature>
<dbReference type="InterPro" id="IPR036514">
    <property type="entry name" value="SGNH_hydro_sf"/>
</dbReference>
<feature type="signal peptide" evidence="8">
    <location>
        <begin position="1"/>
        <end position="29"/>
    </location>
</feature>
<comment type="caution">
    <text evidence="9">The sequence shown here is derived from an EMBL/GenBank/DDBJ whole genome shotgun (WGS) entry which is preliminary data.</text>
</comment>
<sequence length="368" mass="41037">MELHGKVMLMLNIYLILTLFSFQSYRVNGASSSSKVGCYFIFGDSLVDNGNNNNNKGVARADYKPYGIDFSKDMIPTGRFTNGRNIADFIAEFLGFENYIPPFKNTRGFDILKGVNYASGAAGIRDETGMTQGERTSFNKQLGEHDNIISKINELLGEKSRTHLSSCLYMVNIGGNDYLNNYFMPLYYKTSAQFTPQQYSIALTKQLSDQLKIRLYENGARKIAIFGAGIVGCSPYAKAKFDHTGSPCVDKINNAIQLFNIGIKSLVENFNTNFSDANFIYVDVFNIALHDTSSNQGVINKEIPCCELRGDGLQCAVNGKVCGNRSEYIFWDGIHPTEIGMMTLATRAFNAQHPNDTYPFDINHLVQL</sequence>
<evidence type="ECO:0000256" key="3">
    <source>
        <dbReference type="ARBA" id="ARBA00022525"/>
    </source>
</evidence>
<evidence type="ECO:0000313" key="10">
    <source>
        <dbReference type="Proteomes" id="UP000321947"/>
    </source>
</evidence>
<accession>A0A5D3DXP8</accession>
<dbReference type="CDD" id="cd01837">
    <property type="entry name" value="SGNH_plant_lipase_like"/>
    <property type="match status" value="1"/>
</dbReference>
<evidence type="ECO:0000256" key="2">
    <source>
        <dbReference type="ARBA" id="ARBA00008668"/>
    </source>
</evidence>
<dbReference type="InterPro" id="IPR051238">
    <property type="entry name" value="GDSL_esterase/lipase"/>
</dbReference>
<dbReference type="GO" id="GO:0016042">
    <property type="term" value="P:lipid catabolic process"/>
    <property type="evidence" value="ECO:0007669"/>
    <property type="project" value="UniProtKB-KW"/>
</dbReference>
<organism evidence="9 10">
    <name type="scientific">Cucumis melo var. makuwa</name>
    <name type="common">Oriental melon</name>
    <dbReference type="NCBI Taxonomy" id="1194695"/>
    <lineage>
        <taxon>Eukaryota</taxon>
        <taxon>Viridiplantae</taxon>
        <taxon>Streptophyta</taxon>
        <taxon>Embryophyta</taxon>
        <taxon>Tracheophyta</taxon>
        <taxon>Spermatophyta</taxon>
        <taxon>Magnoliopsida</taxon>
        <taxon>eudicotyledons</taxon>
        <taxon>Gunneridae</taxon>
        <taxon>Pentapetalae</taxon>
        <taxon>rosids</taxon>
        <taxon>fabids</taxon>
        <taxon>Cucurbitales</taxon>
        <taxon>Cucurbitaceae</taxon>
        <taxon>Benincaseae</taxon>
        <taxon>Cucumis</taxon>
    </lineage>
</organism>
<dbReference type="PANTHER" id="PTHR45650">
    <property type="entry name" value="GDSL-LIKE LIPASE/ACYLHYDROLASE-RELATED"/>
    <property type="match status" value="1"/>
</dbReference>
<evidence type="ECO:0000256" key="4">
    <source>
        <dbReference type="ARBA" id="ARBA00022729"/>
    </source>
</evidence>
<keyword evidence="5" id="KW-0378">Hydrolase</keyword>